<evidence type="ECO:0000313" key="1">
    <source>
        <dbReference type="EMBL" id="GGZ94887.1"/>
    </source>
</evidence>
<accession>A0A918VGL8</accession>
<keyword evidence="2" id="KW-1185">Reference proteome</keyword>
<dbReference type="InterPro" id="IPR005358">
    <property type="entry name" value="Puta_zinc/iron-chelating_dom"/>
</dbReference>
<dbReference type="Pfam" id="PF03692">
    <property type="entry name" value="CxxCxxCC"/>
    <property type="match status" value="1"/>
</dbReference>
<comment type="caution">
    <text evidence="1">The sequence shown here is derived from an EMBL/GenBank/DDBJ whole genome shotgun (WGS) entry which is preliminary data.</text>
</comment>
<dbReference type="EMBL" id="BMZD01000003">
    <property type="protein sequence ID" value="GGZ94887.1"/>
    <property type="molecule type" value="Genomic_DNA"/>
</dbReference>
<protein>
    <recommendedName>
        <fullName evidence="3">YkgJ family cysteine cluster protein</fullName>
    </recommendedName>
</protein>
<evidence type="ECO:0000313" key="2">
    <source>
        <dbReference type="Proteomes" id="UP000634139"/>
    </source>
</evidence>
<reference evidence="1" key="1">
    <citation type="journal article" date="2014" name="Int. J. Syst. Evol. Microbiol.">
        <title>Complete genome sequence of Corynebacterium casei LMG S-19264T (=DSM 44701T), isolated from a smear-ripened cheese.</title>
        <authorList>
            <consortium name="US DOE Joint Genome Institute (JGI-PGF)"/>
            <person name="Walter F."/>
            <person name="Albersmeier A."/>
            <person name="Kalinowski J."/>
            <person name="Ruckert C."/>
        </authorList>
    </citation>
    <scope>NUCLEOTIDE SEQUENCE</scope>
    <source>
        <strain evidence="1">KCTC 32422</strain>
    </source>
</reference>
<organism evidence="1 2">
    <name type="scientific">Novosphingobium arvoryzae</name>
    <dbReference type="NCBI Taxonomy" id="1256514"/>
    <lineage>
        <taxon>Bacteria</taxon>
        <taxon>Pseudomonadati</taxon>
        <taxon>Pseudomonadota</taxon>
        <taxon>Alphaproteobacteria</taxon>
        <taxon>Sphingomonadales</taxon>
        <taxon>Sphingomonadaceae</taxon>
        <taxon>Novosphingobium</taxon>
    </lineage>
</organism>
<gene>
    <name evidence="1" type="ORF">GCM10011617_13490</name>
</gene>
<dbReference type="AlphaFoldDB" id="A0A918VGL8"/>
<evidence type="ECO:0008006" key="3">
    <source>
        <dbReference type="Google" id="ProtNLM"/>
    </source>
</evidence>
<sequence>MIQTNPYEIARLAAFKGVSAAEFREHWTEGGAGTTLARTEADVCVFLGDQGCTVHPARPLVCRLYPLGRRRAGDGTEHWLRLDPHPLSAGTFGTDGTIADYVEAQGAQPFIAAADAYAEWVNVARDAMAPLPGGTAGGAAVFDLLDLDAAVAAHCAATGAEEPADPAKRLDIHLALLYAQLDKLSSQA</sequence>
<dbReference type="Proteomes" id="UP000634139">
    <property type="component" value="Unassembled WGS sequence"/>
</dbReference>
<proteinExistence type="predicted"/>
<reference evidence="1" key="2">
    <citation type="submission" date="2020-09" db="EMBL/GenBank/DDBJ databases">
        <authorList>
            <person name="Sun Q."/>
            <person name="Kim S."/>
        </authorList>
    </citation>
    <scope>NUCLEOTIDE SEQUENCE</scope>
    <source>
        <strain evidence="1">KCTC 32422</strain>
    </source>
</reference>
<name>A0A918VGL8_9SPHN</name>